<keyword evidence="5" id="KW-0539">Nucleus</keyword>
<dbReference type="GO" id="GO:0005634">
    <property type="term" value="C:nucleus"/>
    <property type="evidence" value="ECO:0007669"/>
    <property type="project" value="UniProtKB-SubCell"/>
</dbReference>
<comment type="subcellular location">
    <subcellularLocation>
        <location evidence="1">Nucleus</location>
    </subcellularLocation>
</comment>
<proteinExistence type="predicted"/>
<dbReference type="Proteomes" id="UP000004995">
    <property type="component" value="Unassembled WGS sequence"/>
</dbReference>
<dbReference type="EnsemblPlants" id="KQL23382">
    <property type="protein sequence ID" value="KQL23382"/>
    <property type="gene ID" value="SETIT_032666mg"/>
</dbReference>
<dbReference type="InParanoid" id="K4A1C3"/>
<dbReference type="GO" id="GO:0009873">
    <property type="term" value="P:ethylene-activated signaling pathway"/>
    <property type="evidence" value="ECO:0007669"/>
    <property type="project" value="InterPro"/>
</dbReference>
<reference evidence="8" key="2">
    <citation type="submission" date="2018-08" db="UniProtKB">
        <authorList>
            <consortium name="EnsemblPlants"/>
        </authorList>
    </citation>
    <scope>IDENTIFICATION</scope>
    <source>
        <strain evidence="8">Yugu1</strain>
    </source>
</reference>
<evidence type="ECO:0000259" key="7">
    <source>
        <dbReference type="PROSITE" id="PS51032"/>
    </source>
</evidence>
<dbReference type="InterPro" id="IPR044808">
    <property type="entry name" value="ERF_plant"/>
</dbReference>
<dbReference type="GO" id="GO:0003677">
    <property type="term" value="F:DNA binding"/>
    <property type="evidence" value="ECO:0007669"/>
    <property type="project" value="UniProtKB-KW"/>
</dbReference>
<dbReference type="eggNOG" id="ENOG502S258">
    <property type="taxonomic scope" value="Eukaryota"/>
</dbReference>
<evidence type="ECO:0000256" key="5">
    <source>
        <dbReference type="ARBA" id="ARBA00023242"/>
    </source>
</evidence>
<dbReference type="Gramene" id="KQL23382">
    <property type="protein sequence ID" value="KQL23382"/>
    <property type="gene ID" value="SETIT_032666mg"/>
</dbReference>
<evidence type="ECO:0000313" key="8">
    <source>
        <dbReference type="EnsemblPlants" id="KQL23382"/>
    </source>
</evidence>
<dbReference type="PROSITE" id="PS51032">
    <property type="entry name" value="AP2_ERF"/>
    <property type="match status" value="1"/>
</dbReference>
<dbReference type="CDD" id="cd00018">
    <property type="entry name" value="AP2"/>
    <property type="match status" value="1"/>
</dbReference>
<feature type="region of interest" description="Disordered" evidence="6">
    <location>
        <begin position="62"/>
        <end position="85"/>
    </location>
</feature>
<organism evidence="8 9">
    <name type="scientific">Setaria italica</name>
    <name type="common">Foxtail millet</name>
    <name type="synonym">Panicum italicum</name>
    <dbReference type="NCBI Taxonomy" id="4555"/>
    <lineage>
        <taxon>Eukaryota</taxon>
        <taxon>Viridiplantae</taxon>
        <taxon>Streptophyta</taxon>
        <taxon>Embryophyta</taxon>
        <taxon>Tracheophyta</taxon>
        <taxon>Spermatophyta</taxon>
        <taxon>Magnoliopsida</taxon>
        <taxon>Liliopsida</taxon>
        <taxon>Poales</taxon>
        <taxon>Poaceae</taxon>
        <taxon>PACMAD clade</taxon>
        <taxon>Panicoideae</taxon>
        <taxon>Panicodae</taxon>
        <taxon>Paniceae</taxon>
        <taxon>Cenchrinae</taxon>
        <taxon>Setaria</taxon>
    </lineage>
</organism>
<evidence type="ECO:0000313" key="9">
    <source>
        <dbReference type="Proteomes" id="UP000004995"/>
    </source>
</evidence>
<dbReference type="InterPro" id="IPR016177">
    <property type="entry name" value="DNA-bd_dom_sf"/>
</dbReference>
<dbReference type="EMBL" id="AGNK02000842">
    <property type="status" value="NOT_ANNOTATED_CDS"/>
    <property type="molecule type" value="Genomic_DNA"/>
</dbReference>
<dbReference type="GO" id="GO:0003700">
    <property type="term" value="F:DNA-binding transcription factor activity"/>
    <property type="evidence" value="ECO:0007669"/>
    <property type="project" value="InterPro"/>
</dbReference>
<dbReference type="SMART" id="SM00380">
    <property type="entry name" value="AP2"/>
    <property type="match status" value="1"/>
</dbReference>
<dbReference type="HOGENOM" id="CLU_075949_0_0_1"/>
<dbReference type="OMA" id="ACAYNIT"/>
<dbReference type="STRING" id="4555.K4A1C3"/>
<evidence type="ECO:0000256" key="4">
    <source>
        <dbReference type="ARBA" id="ARBA00023163"/>
    </source>
</evidence>
<keyword evidence="9" id="KW-1185">Reference proteome</keyword>
<accession>K4A1C3</accession>
<dbReference type="SUPFAM" id="SSF54171">
    <property type="entry name" value="DNA-binding domain"/>
    <property type="match status" value="1"/>
</dbReference>
<reference evidence="9" key="1">
    <citation type="journal article" date="2012" name="Nat. Biotechnol.">
        <title>Reference genome sequence of the model plant Setaria.</title>
        <authorList>
            <person name="Bennetzen J.L."/>
            <person name="Schmutz J."/>
            <person name="Wang H."/>
            <person name="Percifield R."/>
            <person name="Hawkins J."/>
            <person name="Pontaroli A.C."/>
            <person name="Estep M."/>
            <person name="Feng L."/>
            <person name="Vaughn J.N."/>
            <person name="Grimwood J."/>
            <person name="Jenkins J."/>
            <person name="Barry K."/>
            <person name="Lindquist E."/>
            <person name="Hellsten U."/>
            <person name="Deshpande S."/>
            <person name="Wang X."/>
            <person name="Wu X."/>
            <person name="Mitros T."/>
            <person name="Triplett J."/>
            <person name="Yang X."/>
            <person name="Ye C.Y."/>
            <person name="Mauro-Herrera M."/>
            <person name="Wang L."/>
            <person name="Li P."/>
            <person name="Sharma M."/>
            <person name="Sharma R."/>
            <person name="Ronald P.C."/>
            <person name="Panaud O."/>
            <person name="Kellogg E.A."/>
            <person name="Brutnell T.P."/>
            <person name="Doust A.N."/>
            <person name="Tuskan G.A."/>
            <person name="Rokhsar D."/>
            <person name="Devos K.M."/>
        </authorList>
    </citation>
    <scope>NUCLEOTIDE SEQUENCE [LARGE SCALE GENOMIC DNA]</scope>
    <source>
        <strain evidence="9">cv. Yugu1</strain>
    </source>
</reference>
<dbReference type="PANTHER" id="PTHR31190">
    <property type="entry name" value="DNA-BINDING DOMAIN"/>
    <property type="match status" value="1"/>
</dbReference>
<dbReference type="InterPro" id="IPR001471">
    <property type="entry name" value="AP2/ERF_dom"/>
</dbReference>
<protein>
    <recommendedName>
        <fullName evidence="7">AP2/ERF domain-containing protein</fullName>
    </recommendedName>
</protein>
<dbReference type="Gene3D" id="3.30.730.10">
    <property type="entry name" value="AP2/ERF domain"/>
    <property type="match status" value="1"/>
</dbReference>
<evidence type="ECO:0000256" key="2">
    <source>
        <dbReference type="ARBA" id="ARBA00023015"/>
    </source>
</evidence>
<keyword evidence="2" id="KW-0805">Transcription regulation</keyword>
<evidence type="ECO:0000256" key="3">
    <source>
        <dbReference type="ARBA" id="ARBA00023125"/>
    </source>
</evidence>
<dbReference type="FunCoup" id="K4A1C3">
    <property type="interactions" value="19"/>
</dbReference>
<keyword evidence="3" id="KW-0238">DNA-binding</keyword>
<feature type="domain" description="AP2/ERF" evidence="7">
    <location>
        <begin position="82"/>
        <end position="142"/>
    </location>
</feature>
<name>K4A1C3_SETIT</name>
<dbReference type="InterPro" id="IPR036955">
    <property type="entry name" value="AP2/ERF_dom_sf"/>
</dbReference>
<dbReference type="PANTHER" id="PTHR31190:SF181">
    <property type="entry name" value="OS02G0764700 PROTEIN"/>
    <property type="match status" value="1"/>
</dbReference>
<sequence>CFSLFITIIHLVASNEGPNLSAQTLLQLAIEAPAACACATCGADGCAIGGCELLTAAETRLSSDSDDGGEKSASASASRTTVAGGMGKLRRQRRGRWAVEILDPHCAMRKWLGTFDTTVDAARAYDFVVVMFRGRRAKLNFPDNATPAPAPSWVPISTYLRHHHLPQPLPESLHETCGSNVSSPVRVVPAAVVPAGQHGARPVLKEQDIWDRLNEIMMMDDGSFWSSMP</sequence>
<keyword evidence="4" id="KW-0804">Transcription</keyword>
<dbReference type="AlphaFoldDB" id="K4A1C3"/>
<evidence type="ECO:0000256" key="1">
    <source>
        <dbReference type="ARBA" id="ARBA00004123"/>
    </source>
</evidence>
<evidence type="ECO:0000256" key="6">
    <source>
        <dbReference type="SAM" id="MobiDB-lite"/>
    </source>
</evidence>